<dbReference type="Pfam" id="PF02545">
    <property type="entry name" value="Maf"/>
    <property type="match status" value="1"/>
</dbReference>
<accession>A0ABV7WHG0</accession>
<evidence type="ECO:0000256" key="2">
    <source>
        <dbReference type="ARBA" id="ARBA00022801"/>
    </source>
</evidence>
<comment type="catalytic activity">
    <reaction evidence="3">
        <text>a 2'-deoxyribonucleoside 5'-triphosphate + H2O = a 2'-deoxyribonucleoside 5'-phosphate + diphosphate + H(+)</text>
        <dbReference type="Rhea" id="RHEA:44644"/>
        <dbReference type="ChEBI" id="CHEBI:15377"/>
        <dbReference type="ChEBI" id="CHEBI:15378"/>
        <dbReference type="ChEBI" id="CHEBI:33019"/>
        <dbReference type="ChEBI" id="CHEBI:61560"/>
        <dbReference type="ChEBI" id="CHEBI:65317"/>
        <dbReference type="EC" id="3.6.1.9"/>
    </reaction>
</comment>
<gene>
    <name evidence="4" type="ORF">ACFOLH_13235</name>
</gene>
<keyword evidence="2 3" id="KW-0378">Hydrolase</keyword>
<dbReference type="RefSeq" id="WP_340295504.1">
    <property type="nucleotide sequence ID" value="NZ_JBBEOI010000251.1"/>
</dbReference>
<keyword evidence="3" id="KW-0546">Nucleotide metabolism</keyword>
<dbReference type="SUPFAM" id="SSF52972">
    <property type="entry name" value="ITPase-like"/>
    <property type="match status" value="1"/>
</dbReference>
<evidence type="ECO:0000256" key="3">
    <source>
        <dbReference type="HAMAP-Rule" id="MF_00528"/>
    </source>
</evidence>
<name>A0ABV7WHG0_9MICO</name>
<dbReference type="InterPro" id="IPR003697">
    <property type="entry name" value="Maf-like"/>
</dbReference>
<evidence type="ECO:0000313" key="5">
    <source>
        <dbReference type="Proteomes" id="UP001595685"/>
    </source>
</evidence>
<dbReference type="EC" id="3.6.1.9" evidence="3"/>
<comment type="caution">
    <text evidence="4">The sequence shown here is derived from an EMBL/GenBank/DDBJ whole genome shotgun (WGS) entry which is preliminary data.</text>
</comment>
<comment type="subcellular location">
    <subcellularLocation>
        <location evidence="3">Cytoplasm</location>
    </subcellularLocation>
</comment>
<evidence type="ECO:0000313" key="4">
    <source>
        <dbReference type="EMBL" id="MFC3689306.1"/>
    </source>
</evidence>
<protein>
    <recommendedName>
        <fullName evidence="3">Nucleoside triphosphate pyrophosphatase</fullName>
        <ecNumber evidence="3">3.6.1.9</ecNumber>
    </recommendedName>
    <alternativeName>
        <fullName evidence="3">Nucleotide pyrophosphatase</fullName>
        <shortName evidence="3">Nucleotide PPase</shortName>
    </alternativeName>
</protein>
<evidence type="ECO:0000256" key="1">
    <source>
        <dbReference type="ARBA" id="ARBA00001968"/>
    </source>
</evidence>
<reference evidence="5" key="1">
    <citation type="journal article" date="2019" name="Int. J. Syst. Evol. Microbiol.">
        <title>The Global Catalogue of Microorganisms (GCM) 10K type strain sequencing project: providing services to taxonomists for standard genome sequencing and annotation.</title>
        <authorList>
            <consortium name="The Broad Institute Genomics Platform"/>
            <consortium name="The Broad Institute Genome Sequencing Center for Infectious Disease"/>
            <person name="Wu L."/>
            <person name="Ma J."/>
        </authorList>
    </citation>
    <scope>NUCLEOTIDE SEQUENCE [LARGE SCALE GENOMIC DNA]</scope>
    <source>
        <strain evidence="5">NCAIM B.02333</strain>
    </source>
</reference>
<keyword evidence="5" id="KW-1185">Reference proteome</keyword>
<comment type="cofactor">
    <cofactor evidence="1 3">
        <name>a divalent metal cation</name>
        <dbReference type="ChEBI" id="CHEBI:60240"/>
    </cofactor>
</comment>
<dbReference type="HAMAP" id="MF_00528">
    <property type="entry name" value="Maf"/>
    <property type="match status" value="1"/>
</dbReference>
<dbReference type="CDD" id="cd00555">
    <property type="entry name" value="Maf"/>
    <property type="match status" value="1"/>
</dbReference>
<organism evidence="4 5">
    <name type="scientific">Aquipuribacter hungaricus</name>
    <dbReference type="NCBI Taxonomy" id="545624"/>
    <lineage>
        <taxon>Bacteria</taxon>
        <taxon>Bacillati</taxon>
        <taxon>Actinomycetota</taxon>
        <taxon>Actinomycetes</taxon>
        <taxon>Micrococcales</taxon>
        <taxon>Intrasporangiaceae</taxon>
        <taxon>Aquipuribacter</taxon>
    </lineage>
</organism>
<dbReference type="NCBIfam" id="TIGR00172">
    <property type="entry name" value="maf"/>
    <property type="match status" value="1"/>
</dbReference>
<dbReference type="EMBL" id="JBHRWW010000009">
    <property type="protein sequence ID" value="MFC3689306.1"/>
    <property type="molecule type" value="Genomic_DNA"/>
</dbReference>
<sequence length="214" mass="22570">MSPRLVLASRSPARLATLRAAGVEPEVRVSAVDEDEVVARYGVDDPSDVALLLARAKAEDVAAALRDDDGPGPLVVGCDSVLDLDGRAYGKPGTPEVARERWLQMRGRTGVLRTGHWLVDARDAEDGGTGVSIGELSSTLVRFADLDDDEVDAYVATGEPLQVAGSFTVDGLGGAYVEGVDGDHHAVVGIGLPTLRRLVRQVGVPWHSLWAARA</sequence>
<dbReference type="PANTHER" id="PTHR43213:SF5">
    <property type="entry name" value="BIFUNCTIONAL DTTP_UTP PYROPHOSPHATASE_METHYLTRANSFERASE PROTEIN-RELATED"/>
    <property type="match status" value="1"/>
</dbReference>
<dbReference type="PIRSF" id="PIRSF006305">
    <property type="entry name" value="Maf"/>
    <property type="match status" value="1"/>
</dbReference>
<comment type="caution">
    <text evidence="3">Lacks conserved residue(s) required for the propagation of feature annotation.</text>
</comment>
<comment type="catalytic activity">
    <reaction evidence="3">
        <text>a ribonucleoside 5'-triphosphate + H2O = a ribonucleoside 5'-phosphate + diphosphate + H(+)</text>
        <dbReference type="Rhea" id="RHEA:23996"/>
        <dbReference type="ChEBI" id="CHEBI:15377"/>
        <dbReference type="ChEBI" id="CHEBI:15378"/>
        <dbReference type="ChEBI" id="CHEBI:33019"/>
        <dbReference type="ChEBI" id="CHEBI:58043"/>
        <dbReference type="ChEBI" id="CHEBI:61557"/>
        <dbReference type="EC" id="3.6.1.9"/>
    </reaction>
</comment>
<dbReference type="InterPro" id="IPR029001">
    <property type="entry name" value="ITPase-like_fam"/>
</dbReference>
<comment type="similarity">
    <text evidence="3">Belongs to the Maf family.</text>
</comment>
<dbReference type="PANTHER" id="PTHR43213">
    <property type="entry name" value="BIFUNCTIONAL DTTP/UTP PYROPHOSPHATASE/METHYLTRANSFERASE PROTEIN-RELATED"/>
    <property type="match status" value="1"/>
</dbReference>
<proteinExistence type="inferred from homology"/>
<dbReference type="GO" id="GO:0016787">
    <property type="term" value="F:hydrolase activity"/>
    <property type="evidence" value="ECO:0007669"/>
    <property type="project" value="UniProtKB-KW"/>
</dbReference>
<dbReference type="Gene3D" id="3.90.950.10">
    <property type="match status" value="1"/>
</dbReference>
<feature type="active site" description="Proton acceptor" evidence="3">
    <location>
        <position position="79"/>
    </location>
</feature>
<keyword evidence="3" id="KW-0963">Cytoplasm</keyword>
<comment type="function">
    <text evidence="3">Nucleoside triphosphate pyrophosphatase. May have a dual role in cell division arrest and in preventing the incorporation of modified nucleotides into cellular nucleic acids.</text>
</comment>
<dbReference type="Proteomes" id="UP001595685">
    <property type="component" value="Unassembled WGS sequence"/>
</dbReference>